<evidence type="ECO:0000313" key="4">
    <source>
        <dbReference type="Proteomes" id="UP000053958"/>
    </source>
</evidence>
<evidence type="ECO:0000259" key="2">
    <source>
        <dbReference type="Pfam" id="PF08501"/>
    </source>
</evidence>
<dbReference type="AlphaFoldDB" id="A0A0F4YNF5"/>
<organism evidence="3 4">
    <name type="scientific">Rasamsonia emersonii (strain ATCC 16479 / CBS 393.64 / IMI 116815)</name>
    <dbReference type="NCBI Taxonomy" id="1408163"/>
    <lineage>
        <taxon>Eukaryota</taxon>
        <taxon>Fungi</taxon>
        <taxon>Dikarya</taxon>
        <taxon>Ascomycota</taxon>
        <taxon>Pezizomycotina</taxon>
        <taxon>Eurotiomycetes</taxon>
        <taxon>Eurotiomycetidae</taxon>
        <taxon>Eurotiales</taxon>
        <taxon>Trichocomaceae</taxon>
        <taxon>Rasamsonia</taxon>
    </lineage>
</organism>
<dbReference type="EC" id="1.1.1.24" evidence="3"/>
<name>A0A0F4YNF5_RASE3</name>
<keyword evidence="4" id="KW-1185">Reference proteome</keyword>
<keyword evidence="3" id="KW-0560">Oxidoreductase</keyword>
<protein>
    <submittedName>
        <fullName evidence="3">Quinate dehydrogenase</fullName>
        <ecNumber evidence="3">1.1.1.24</ecNumber>
    </submittedName>
</protein>
<feature type="region of interest" description="Disordered" evidence="1">
    <location>
        <begin position="1"/>
        <end position="20"/>
    </location>
</feature>
<proteinExistence type="predicted"/>
<reference evidence="3 4" key="1">
    <citation type="submission" date="2015-04" db="EMBL/GenBank/DDBJ databases">
        <authorList>
            <person name="Heijne W.H."/>
            <person name="Fedorova N.D."/>
            <person name="Nierman W.C."/>
            <person name="Vollebregt A.W."/>
            <person name="Zhao Z."/>
            <person name="Wu L."/>
            <person name="Kumar M."/>
            <person name="Stam H."/>
            <person name="van den Berg M.A."/>
            <person name="Pel H.J."/>
        </authorList>
    </citation>
    <scope>NUCLEOTIDE SEQUENCE [LARGE SCALE GENOMIC DNA]</scope>
    <source>
        <strain evidence="3 4">CBS 393.64</strain>
    </source>
</reference>
<dbReference type="CDD" id="cd01065">
    <property type="entry name" value="NAD_bind_Shikimate_DH"/>
    <property type="match status" value="1"/>
</dbReference>
<dbReference type="STRING" id="1408163.A0A0F4YNF5"/>
<feature type="domain" description="Shikimate dehydrogenase substrate binding N-terminal" evidence="2">
    <location>
        <begin position="31"/>
        <end position="127"/>
    </location>
</feature>
<dbReference type="EMBL" id="LASV01000353">
    <property type="protein sequence ID" value="KKA19391.1"/>
    <property type="molecule type" value="Genomic_DNA"/>
</dbReference>
<dbReference type="PANTHER" id="PTHR21089">
    <property type="entry name" value="SHIKIMATE DEHYDROGENASE"/>
    <property type="match status" value="1"/>
</dbReference>
<dbReference type="Gene3D" id="3.40.50.720">
    <property type="entry name" value="NAD(P)-binding Rossmann-like Domain"/>
    <property type="match status" value="1"/>
</dbReference>
<dbReference type="InterPro" id="IPR022893">
    <property type="entry name" value="Shikimate_DH_fam"/>
</dbReference>
<gene>
    <name evidence="3" type="ORF">T310_6638</name>
</gene>
<dbReference type="RefSeq" id="XP_013326003.1">
    <property type="nucleotide sequence ID" value="XM_013470549.1"/>
</dbReference>
<dbReference type="OrthoDB" id="204377at2759"/>
<comment type="caution">
    <text evidence="3">The sequence shown here is derived from an EMBL/GenBank/DDBJ whole genome shotgun (WGS) entry which is preliminary data.</text>
</comment>
<dbReference type="InterPro" id="IPR013708">
    <property type="entry name" value="Shikimate_DH-bd_N"/>
</dbReference>
<dbReference type="GO" id="GO:0004764">
    <property type="term" value="F:shikimate 3-dehydrogenase (NADP+) activity"/>
    <property type="evidence" value="ECO:0007669"/>
    <property type="project" value="InterPro"/>
</dbReference>
<dbReference type="SUPFAM" id="SSF51735">
    <property type="entry name" value="NAD(P)-binding Rossmann-fold domains"/>
    <property type="match status" value="1"/>
</dbReference>
<accession>A0A0F4YNF5</accession>
<dbReference type="PANTHER" id="PTHR21089:SF1">
    <property type="entry name" value="BIFUNCTIONAL 3-DEHYDROQUINATE DEHYDRATASE_SHIKIMATE DEHYDROGENASE, CHLOROPLASTIC"/>
    <property type="match status" value="1"/>
</dbReference>
<dbReference type="InterPro" id="IPR036291">
    <property type="entry name" value="NAD(P)-bd_dom_sf"/>
</dbReference>
<sequence>MATSQISSQQPKSPNEEPITSPSHLDGVVYLYGHPLLGSLSPLLHQTIYDALGLNWRQIPLSVSDTSAPTFPPPYTRSPPIETFLTQTRANPKFVGSSVTMPWKVSIMPHLDELTDEAKQCGACNTIFIRKDNGRRIFVGTNTDCVGIREALLQNRLAKYVDAKISNPYQDKPALIIGGGGTARAAIYALRTWLGVSKIYIVNRDAAEVASILAKEKDRPENVRDKAEIIHITDISQVQSAEFEPPEAIISGIPNYPPRTPEEIRTRRIIEAVLQRSSNSKEKGVVLEMCYHPLPWTNIAELSSQAGWKVILGTEALIWQGFEQARLWTGKDVASHPGLVERVKELIEKEITKRLREMKQKL</sequence>
<dbReference type="GO" id="GO:0030266">
    <property type="term" value="F:quinate 3-dehydrogenase (NAD+) activity"/>
    <property type="evidence" value="ECO:0007669"/>
    <property type="project" value="UniProtKB-EC"/>
</dbReference>
<dbReference type="GO" id="GO:0019632">
    <property type="term" value="P:shikimate metabolic process"/>
    <property type="evidence" value="ECO:0007669"/>
    <property type="project" value="TreeGrafter"/>
</dbReference>
<dbReference type="InterPro" id="IPR046346">
    <property type="entry name" value="Aminoacid_DH-like_N_sf"/>
</dbReference>
<dbReference type="Gene3D" id="3.40.50.10860">
    <property type="entry name" value="Leucine Dehydrogenase, chain A, domain 1"/>
    <property type="match status" value="1"/>
</dbReference>
<dbReference type="GeneID" id="25318935"/>
<dbReference type="Pfam" id="PF08501">
    <property type="entry name" value="Shikimate_dh_N"/>
    <property type="match status" value="1"/>
</dbReference>
<dbReference type="Proteomes" id="UP000053958">
    <property type="component" value="Unassembled WGS sequence"/>
</dbReference>
<evidence type="ECO:0000256" key="1">
    <source>
        <dbReference type="SAM" id="MobiDB-lite"/>
    </source>
</evidence>
<dbReference type="GO" id="GO:0009423">
    <property type="term" value="P:chorismate biosynthetic process"/>
    <property type="evidence" value="ECO:0007669"/>
    <property type="project" value="TreeGrafter"/>
</dbReference>
<dbReference type="SUPFAM" id="SSF53223">
    <property type="entry name" value="Aminoacid dehydrogenase-like, N-terminal domain"/>
    <property type="match status" value="1"/>
</dbReference>
<evidence type="ECO:0000313" key="3">
    <source>
        <dbReference type="EMBL" id="KKA19391.1"/>
    </source>
</evidence>